<reference evidence="2 3" key="1">
    <citation type="journal article" date="2021" name="BMC Biol.">
        <title>Horizontally acquired antibacterial genes associated with adaptive radiation of ladybird beetles.</title>
        <authorList>
            <person name="Li H.S."/>
            <person name="Tang X.F."/>
            <person name="Huang Y.H."/>
            <person name="Xu Z.Y."/>
            <person name="Chen M.L."/>
            <person name="Du X.Y."/>
            <person name="Qiu B.Y."/>
            <person name="Chen P.T."/>
            <person name="Zhang W."/>
            <person name="Slipinski A."/>
            <person name="Escalona H.E."/>
            <person name="Waterhouse R.M."/>
            <person name="Zwick A."/>
            <person name="Pang H."/>
        </authorList>
    </citation>
    <scope>NUCLEOTIDE SEQUENCE [LARGE SCALE GENOMIC DNA]</scope>
    <source>
        <strain evidence="2">SYSU2018</strain>
    </source>
</reference>
<protein>
    <recommendedName>
        <fullName evidence="1">Dipeptidylpeptidase IV N-terminal domain-containing protein</fullName>
    </recommendedName>
</protein>
<comment type="caution">
    <text evidence="2">The sequence shown here is derived from an EMBL/GenBank/DDBJ whole genome shotgun (WGS) entry which is preliminary data.</text>
</comment>
<evidence type="ECO:0000259" key="1">
    <source>
        <dbReference type="Pfam" id="PF00930"/>
    </source>
</evidence>
<gene>
    <name evidence="2" type="ORF">HHI36_005026</name>
</gene>
<organism evidence="2 3">
    <name type="scientific">Cryptolaemus montrouzieri</name>
    <dbReference type="NCBI Taxonomy" id="559131"/>
    <lineage>
        <taxon>Eukaryota</taxon>
        <taxon>Metazoa</taxon>
        <taxon>Ecdysozoa</taxon>
        <taxon>Arthropoda</taxon>
        <taxon>Hexapoda</taxon>
        <taxon>Insecta</taxon>
        <taxon>Pterygota</taxon>
        <taxon>Neoptera</taxon>
        <taxon>Endopterygota</taxon>
        <taxon>Coleoptera</taxon>
        <taxon>Polyphaga</taxon>
        <taxon>Cucujiformia</taxon>
        <taxon>Coccinelloidea</taxon>
        <taxon>Coccinellidae</taxon>
        <taxon>Scymninae</taxon>
        <taxon>Scymnini</taxon>
        <taxon>Cryptolaemus</taxon>
    </lineage>
</organism>
<dbReference type="EMBL" id="JABFTP020000144">
    <property type="protein sequence ID" value="KAL3281826.1"/>
    <property type="molecule type" value="Genomic_DNA"/>
</dbReference>
<sequence length="199" mass="22916">MRSSFSSHHIPLRLEQSPKTQPERLQYAKWLGHTNSLLMVFNNDLYLRQSPLFENDTRLTFTGKPDVIYNGIPDWLYQEDVLKNPEALWSSNDTTHILYATFNDSEVGLLNFPWFSTIPVLAGKSTHRTSFPSYRTVRYPTPGSSNPKVELYVLDITNITDLQRYIVTPPQALIGQSKNSSPHHRKTLIMIQCDTFLIC</sequence>
<evidence type="ECO:0000313" key="2">
    <source>
        <dbReference type="EMBL" id="KAL3281826.1"/>
    </source>
</evidence>
<proteinExistence type="predicted"/>
<evidence type="ECO:0000313" key="3">
    <source>
        <dbReference type="Proteomes" id="UP001516400"/>
    </source>
</evidence>
<dbReference type="InterPro" id="IPR002469">
    <property type="entry name" value="Peptidase_S9B_N"/>
</dbReference>
<name>A0ABD2NSX8_9CUCU</name>
<dbReference type="PANTHER" id="PTHR11731:SF187">
    <property type="entry name" value="INACTIVE DIPEPTIDYL PEPTIDASE 10-LIKE PROTEIN"/>
    <property type="match status" value="1"/>
</dbReference>
<dbReference type="PANTHER" id="PTHR11731">
    <property type="entry name" value="PROTEASE FAMILY S9B,C DIPEPTIDYL-PEPTIDASE IV-RELATED"/>
    <property type="match status" value="1"/>
</dbReference>
<keyword evidence="3" id="KW-1185">Reference proteome</keyword>
<dbReference type="AlphaFoldDB" id="A0ABD2NSX8"/>
<dbReference type="Proteomes" id="UP001516400">
    <property type="component" value="Unassembled WGS sequence"/>
</dbReference>
<dbReference type="Gene3D" id="2.140.10.30">
    <property type="entry name" value="Dipeptidylpeptidase IV, N-terminal domain"/>
    <property type="match status" value="1"/>
</dbReference>
<dbReference type="SUPFAM" id="SSF82171">
    <property type="entry name" value="DPP6 N-terminal domain-like"/>
    <property type="match status" value="1"/>
</dbReference>
<feature type="domain" description="Dipeptidylpeptidase IV N-terminal" evidence="1">
    <location>
        <begin position="18"/>
        <end position="160"/>
    </location>
</feature>
<accession>A0ABD2NSX8</accession>
<dbReference type="Pfam" id="PF00930">
    <property type="entry name" value="DPPIV_N"/>
    <property type="match status" value="1"/>
</dbReference>
<dbReference type="InterPro" id="IPR050278">
    <property type="entry name" value="Serine_Prot_S9B/DPPIV"/>
</dbReference>